<accession>A0A7L5AMA4</accession>
<dbReference type="Gene3D" id="3.40.50.300">
    <property type="entry name" value="P-loop containing nucleotide triphosphate hydrolases"/>
    <property type="match status" value="1"/>
</dbReference>
<sequence length="170" mass="18686">MPVVLVDGGSGSGKSTFARSIVAQWAANRPGEEVSLVRLDDIYPGWDGLEVAALQLSDDLLVPLAAGQPGRWRRWDWTTGAPAEWHEVDPATALVVEGSGALGRTSRALATLGVWVELDATERRRRAIARDGELYESNWDRWAEQEARFAAREHPDRLADVVIDGRSITQ</sequence>
<evidence type="ECO:0000313" key="2">
    <source>
        <dbReference type="Proteomes" id="UP000464507"/>
    </source>
</evidence>
<proteinExistence type="predicted"/>
<name>A0A7L5AMA4_9MICO</name>
<dbReference type="AlphaFoldDB" id="A0A7L5AMA4"/>
<reference evidence="1 2" key="1">
    <citation type="submission" date="2016-09" db="EMBL/GenBank/DDBJ databases">
        <title>Complete genome sequence of microbes from the polar regions.</title>
        <authorList>
            <person name="Liao L."/>
            <person name="Chen B."/>
        </authorList>
    </citation>
    <scope>NUCLEOTIDE SEQUENCE [LARGE SCALE GENOMIC DNA]</scope>
    <source>
        <strain evidence="1 2">ZS314</strain>
    </source>
</reference>
<organism evidence="1 2">
    <name type="scientific">Marisediminicola antarctica</name>
    <dbReference type="NCBI Taxonomy" id="674079"/>
    <lineage>
        <taxon>Bacteria</taxon>
        <taxon>Bacillati</taxon>
        <taxon>Actinomycetota</taxon>
        <taxon>Actinomycetes</taxon>
        <taxon>Micrococcales</taxon>
        <taxon>Microbacteriaceae</taxon>
        <taxon>Marisediminicola</taxon>
    </lineage>
</organism>
<dbReference type="KEGG" id="mant:BHD05_13880"/>
<gene>
    <name evidence="1" type="ORF">BHD05_13880</name>
</gene>
<dbReference type="NCBIfam" id="NF005115">
    <property type="entry name" value="PRK06547.1"/>
    <property type="match status" value="1"/>
</dbReference>
<dbReference type="SUPFAM" id="SSF52540">
    <property type="entry name" value="P-loop containing nucleoside triphosphate hydrolases"/>
    <property type="match status" value="1"/>
</dbReference>
<dbReference type="EMBL" id="CP017146">
    <property type="protein sequence ID" value="QHO71212.1"/>
    <property type="molecule type" value="Genomic_DNA"/>
</dbReference>
<dbReference type="Proteomes" id="UP000464507">
    <property type="component" value="Chromosome"/>
</dbReference>
<keyword evidence="2" id="KW-1185">Reference proteome</keyword>
<protein>
    <submittedName>
        <fullName evidence="1">Uncharacterized protein</fullName>
    </submittedName>
</protein>
<evidence type="ECO:0000313" key="1">
    <source>
        <dbReference type="EMBL" id="QHO71212.1"/>
    </source>
</evidence>
<dbReference type="InterPro" id="IPR027417">
    <property type="entry name" value="P-loop_NTPase"/>
</dbReference>